<protein>
    <recommendedName>
        <fullName evidence="2">SURP motif domain-containing protein</fullName>
    </recommendedName>
</protein>
<dbReference type="PANTHER" id="PTHR15316:SF1">
    <property type="entry name" value="SPLICING FACTOR 3A SUBUNIT 1"/>
    <property type="match status" value="1"/>
</dbReference>
<dbReference type="Pfam" id="PF01805">
    <property type="entry name" value="Surp"/>
    <property type="match status" value="2"/>
</dbReference>
<dbReference type="Gene3D" id="1.10.10.790">
    <property type="entry name" value="Surp module"/>
    <property type="match status" value="3"/>
</dbReference>
<dbReference type="GO" id="GO:0045292">
    <property type="term" value="P:mRNA cis splicing, via spliceosome"/>
    <property type="evidence" value="ECO:0007669"/>
    <property type="project" value="InterPro"/>
</dbReference>
<evidence type="ECO:0000256" key="1">
    <source>
        <dbReference type="ARBA" id="ARBA00022664"/>
    </source>
</evidence>
<gene>
    <name evidence="3" type="ordered locus">AXX17_At2g41500</name>
    <name evidence="4" type="ORF">AN1_LOCUS10911</name>
</gene>
<dbReference type="SMART" id="SM00648">
    <property type="entry name" value="SWAP"/>
    <property type="match status" value="3"/>
</dbReference>
<sequence length="442" mass="50789">MEKTKNKTPPPRPDDDELRSIMLERLSIAAARGGLEMEEKLKSRFVGLDIPSCSFVFPKGRDHHIYKQKIAEYTKSPPLHSPPPLPPGLVDQCCLKYNPLEQVAIIDELSAFTVRVPEGGMTRKELGIIKFTAQFVLRYGQYFRLALRDRVSTDTEFKFLDKGDSRAHFFSLLFLGYSHLLRAWEYPLVGMDVLVDGFLSALNSFKEKLEGDEELVDKIKTDRHDFVVCDEYFADLENKALELKLKTMARMHHPLNKHDSQGTLRVPPVLVLFRVGIPQGGMMRKELGLMKFTAMFVVRYGNDFWDALWDRVSSTETEFQFLKRNPGNDRGMLLFSQLLLAFGNVVQPWGLCPRESNPPARMEAVLEGFFTAFSAFKKKQEGEEDEVVNKLVTDRRDFVVSETFQYFLDIEESTPLPERLPLRQTGSMFARRHPMVQQPPLL</sequence>
<dbReference type="InterPro" id="IPR035967">
    <property type="entry name" value="SWAP/Surp_sf"/>
</dbReference>
<reference evidence="5" key="1">
    <citation type="journal article" date="2016" name="Proc. Natl. Acad. Sci. U.S.A.">
        <title>Chromosome-level assembly of Arabidopsis thaliana Ler reveals the extent of translocation and inversion polymorphisms.</title>
        <authorList>
            <person name="Zapata L."/>
            <person name="Ding J."/>
            <person name="Willing E.M."/>
            <person name="Hartwig B."/>
            <person name="Bezdan D."/>
            <person name="Jiao W.B."/>
            <person name="Patel V."/>
            <person name="Velikkakam James G."/>
            <person name="Koornneef M."/>
            <person name="Ossowski S."/>
            <person name="Schneeberger K."/>
        </authorList>
    </citation>
    <scope>NUCLEOTIDE SEQUENCE [LARGE SCALE GENOMIC DNA]</scope>
    <source>
        <strain evidence="5">cv. Landsberg erecta</strain>
    </source>
</reference>
<dbReference type="ExpressionAtlas" id="A0A178VVU9">
    <property type="expression patterns" value="baseline and differential"/>
</dbReference>
<keyword evidence="1" id="KW-0507">mRNA processing</keyword>
<dbReference type="PROSITE" id="PS50128">
    <property type="entry name" value="SURP"/>
    <property type="match status" value="2"/>
</dbReference>
<evidence type="ECO:0000313" key="4">
    <source>
        <dbReference type="EMBL" id="VYS55456.1"/>
    </source>
</evidence>
<dbReference type="Proteomes" id="UP000078284">
    <property type="component" value="Chromosome 2"/>
</dbReference>
<proteinExistence type="predicted"/>
<reference evidence="4 6" key="3">
    <citation type="submission" date="2019-11" db="EMBL/GenBank/DDBJ databases">
        <authorList>
            <person name="Jiao W.-B."/>
            <person name="Schneeberger K."/>
        </authorList>
    </citation>
    <scope>NUCLEOTIDE SEQUENCE [LARGE SCALE GENOMIC DNA]</scope>
    <source>
        <strain evidence="6">cv. An-1</strain>
    </source>
</reference>
<dbReference type="Proteomes" id="UP000426265">
    <property type="component" value="Unassembled WGS sequence"/>
</dbReference>
<accession>A0A178VVU9</accession>
<organism evidence="3 5">
    <name type="scientific">Arabidopsis thaliana</name>
    <name type="common">Mouse-ear cress</name>
    <dbReference type="NCBI Taxonomy" id="3702"/>
    <lineage>
        <taxon>Eukaryota</taxon>
        <taxon>Viridiplantae</taxon>
        <taxon>Streptophyta</taxon>
        <taxon>Embryophyta</taxon>
        <taxon>Tracheophyta</taxon>
        <taxon>Spermatophyta</taxon>
        <taxon>Magnoliopsida</taxon>
        <taxon>eudicotyledons</taxon>
        <taxon>Gunneridae</taxon>
        <taxon>Pentapetalae</taxon>
        <taxon>rosids</taxon>
        <taxon>malvids</taxon>
        <taxon>Brassicales</taxon>
        <taxon>Brassicaceae</taxon>
        <taxon>Camelineae</taxon>
        <taxon>Arabidopsis</taxon>
    </lineage>
</organism>
<dbReference type="PANTHER" id="PTHR15316">
    <property type="entry name" value="SPLICEOSOME ASSOCIATED PROTEIN 114/SWAP SPLICING FACTOR-RELATED"/>
    <property type="match status" value="1"/>
</dbReference>
<evidence type="ECO:0000313" key="5">
    <source>
        <dbReference type="Proteomes" id="UP000078284"/>
    </source>
</evidence>
<dbReference type="AlphaFoldDB" id="A0A178VVU9"/>
<dbReference type="EMBL" id="LUHQ01000002">
    <property type="protein sequence ID" value="OAP09173.1"/>
    <property type="molecule type" value="Genomic_DNA"/>
</dbReference>
<dbReference type="GO" id="GO:0003723">
    <property type="term" value="F:RNA binding"/>
    <property type="evidence" value="ECO:0007669"/>
    <property type="project" value="InterPro"/>
</dbReference>
<dbReference type="EMBL" id="CACRSJ010000105">
    <property type="protein sequence ID" value="VYS55456.1"/>
    <property type="molecule type" value="Genomic_DNA"/>
</dbReference>
<evidence type="ECO:0000313" key="3">
    <source>
        <dbReference type="EMBL" id="OAP09173.1"/>
    </source>
</evidence>
<name>A0A178VVU9_ARATH</name>
<feature type="domain" description="SURP motif" evidence="2">
    <location>
        <begin position="128"/>
        <end position="170"/>
    </location>
</feature>
<reference evidence="3" key="2">
    <citation type="submission" date="2016-03" db="EMBL/GenBank/DDBJ databases">
        <title>Full-length assembly of Arabidopsis thaliana Ler reveals the complement of translocations and inversions.</title>
        <authorList>
            <person name="Zapata L."/>
            <person name="Schneeberger K."/>
            <person name="Ossowski S."/>
        </authorList>
    </citation>
    <scope>NUCLEOTIDE SEQUENCE [LARGE SCALE GENOMIC DNA]</scope>
    <source>
        <tissue evidence="3">Leaf</tissue>
    </source>
</reference>
<dbReference type="SUPFAM" id="SSF109905">
    <property type="entry name" value="Surp module (SWAP domain)"/>
    <property type="match status" value="2"/>
</dbReference>
<feature type="domain" description="SURP motif" evidence="2">
    <location>
        <begin position="289"/>
        <end position="334"/>
    </location>
</feature>
<evidence type="ECO:0000313" key="6">
    <source>
        <dbReference type="Proteomes" id="UP000426265"/>
    </source>
</evidence>
<dbReference type="InterPro" id="IPR000061">
    <property type="entry name" value="Surp"/>
</dbReference>
<dbReference type="InterPro" id="IPR045146">
    <property type="entry name" value="SF3A1"/>
</dbReference>
<evidence type="ECO:0000259" key="2">
    <source>
        <dbReference type="PROSITE" id="PS50128"/>
    </source>
</evidence>